<feature type="region of interest" description="Disordered" evidence="1">
    <location>
        <begin position="76"/>
        <end position="101"/>
    </location>
</feature>
<evidence type="ECO:0000313" key="4">
    <source>
        <dbReference type="EMBL" id="TBN58496.1"/>
    </source>
</evidence>
<proteinExistence type="predicted"/>
<dbReference type="Pfam" id="PF10708">
    <property type="entry name" value="DUF2510"/>
    <property type="match status" value="1"/>
</dbReference>
<evidence type="ECO:0000313" key="5">
    <source>
        <dbReference type="Proteomes" id="UP000294194"/>
    </source>
</evidence>
<reference evidence="5" key="1">
    <citation type="submission" date="2019-02" db="EMBL/GenBank/DDBJ databases">
        <title>Glaciihabitans arcticus sp. nov., a psychrotolerant bacterium isolated from polar soil.</title>
        <authorList>
            <person name="Dahal R.H."/>
        </authorList>
    </citation>
    <scope>NUCLEOTIDE SEQUENCE [LARGE SCALE GENOMIC DNA]</scope>
    <source>
        <strain evidence="5">RP-3-7</strain>
    </source>
</reference>
<dbReference type="InterPro" id="IPR018929">
    <property type="entry name" value="DUF2510"/>
</dbReference>
<evidence type="ECO:0000256" key="1">
    <source>
        <dbReference type="SAM" id="MobiDB-lite"/>
    </source>
</evidence>
<keyword evidence="2" id="KW-0472">Membrane</keyword>
<accession>A0A4Q9GTT9</accession>
<keyword evidence="5" id="KW-1185">Reference proteome</keyword>
<comment type="caution">
    <text evidence="4">The sequence shown here is derived from an EMBL/GenBank/DDBJ whole genome shotgun (WGS) entry which is preliminary data.</text>
</comment>
<dbReference type="Proteomes" id="UP000294194">
    <property type="component" value="Unassembled WGS sequence"/>
</dbReference>
<gene>
    <name evidence="4" type="ORF">EYE40_02715</name>
</gene>
<feature type="compositionally biased region" description="Basic and acidic residues" evidence="1">
    <location>
        <begin position="81"/>
        <end position="100"/>
    </location>
</feature>
<feature type="domain" description="DUF2510" evidence="3">
    <location>
        <begin position="36"/>
        <end position="66"/>
    </location>
</feature>
<sequence length="444" mass="48063">MRYGSAAQYTHGDLKEHTFRRGENIVSQDDLFGAPAGWYPDPLGLPQLRWWNNHAWTEQTSAARQPMVMQDTKFAWADDELPTRREERERERARDDREPVKTVAPTAETLRELEPPRAFTKIDEPDPIASIFDAAPAGAPFGAAAPAADVFETPASPEPAAATAQSLYTPDAEAEHVVKLTPSFGSLFDSSSAASPLLMAATENSLDNLFGTKTDRRAARARTPIVTAELLNMEATGAKARVSSGPAWMIAMVPLFQLVLSLLFLTAFGMGSNLAVFVGILVVPYFIVIGLAFADHRALSRAGHDRPAHWGWAALTAPVYLLMRARASIRETGHGIGPVLVWFGLGALHIASAVAIPGLIIALLPAMFSSQIEQSVADDAFLISRSAMTVDCPPSPPLLISESVTCKGTATASGQKYDIKVSLERKNGWVSWQVTDWGVWGMSN</sequence>
<evidence type="ECO:0000259" key="3">
    <source>
        <dbReference type="Pfam" id="PF10708"/>
    </source>
</evidence>
<keyword evidence="2" id="KW-1133">Transmembrane helix</keyword>
<feature type="transmembrane region" description="Helical" evidence="2">
    <location>
        <begin position="247"/>
        <end position="268"/>
    </location>
</feature>
<feature type="transmembrane region" description="Helical" evidence="2">
    <location>
        <begin position="307"/>
        <end position="327"/>
    </location>
</feature>
<dbReference type="AlphaFoldDB" id="A0A4Q9GTT9"/>
<feature type="transmembrane region" description="Helical" evidence="2">
    <location>
        <begin position="274"/>
        <end position="295"/>
    </location>
</feature>
<organism evidence="4 5">
    <name type="scientific">Glaciihabitans arcticus</name>
    <dbReference type="NCBI Taxonomy" id="2668039"/>
    <lineage>
        <taxon>Bacteria</taxon>
        <taxon>Bacillati</taxon>
        <taxon>Actinomycetota</taxon>
        <taxon>Actinomycetes</taxon>
        <taxon>Micrococcales</taxon>
        <taxon>Microbacteriaceae</taxon>
        <taxon>Glaciihabitans</taxon>
    </lineage>
</organism>
<evidence type="ECO:0000256" key="2">
    <source>
        <dbReference type="SAM" id="Phobius"/>
    </source>
</evidence>
<feature type="transmembrane region" description="Helical" evidence="2">
    <location>
        <begin position="339"/>
        <end position="364"/>
    </location>
</feature>
<name>A0A4Q9GTT9_9MICO</name>
<dbReference type="EMBL" id="SISG01000001">
    <property type="protein sequence ID" value="TBN58496.1"/>
    <property type="molecule type" value="Genomic_DNA"/>
</dbReference>
<protein>
    <submittedName>
        <fullName evidence="4">DUF2510 domain-containing protein</fullName>
    </submittedName>
</protein>
<keyword evidence="2" id="KW-0812">Transmembrane</keyword>